<feature type="coiled-coil region" evidence="2">
    <location>
        <begin position="100"/>
        <end position="127"/>
    </location>
</feature>
<proteinExistence type="predicted"/>
<dbReference type="InterPro" id="IPR035969">
    <property type="entry name" value="Rab-GAP_TBC_sf"/>
</dbReference>
<dbReference type="InterPro" id="IPR000195">
    <property type="entry name" value="Rab-GAP-TBC_dom"/>
</dbReference>
<dbReference type="FunFam" id="1.10.8.270:FF:000001">
    <property type="entry name" value="TBC1 domain family member 1"/>
    <property type="match status" value="1"/>
</dbReference>
<feature type="compositionally biased region" description="Basic residues" evidence="3">
    <location>
        <begin position="816"/>
        <end position="830"/>
    </location>
</feature>
<evidence type="ECO:0000313" key="5">
    <source>
        <dbReference type="EMBL" id="GAX84229.1"/>
    </source>
</evidence>
<accession>A0A250XMR8</accession>
<gene>
    <name evidence="5" type="ORF">CEUSTIGMA_g11652.t1</name>
</gene>
<dbReference type="Pfam" id="PF00566">
    <property type="entry name" value="RabGAP-TBC"/>
    <property type="match status" value="1"/>
</dbReference>
<dbReference type="EMBL" id="BEGY01000119">
    <property type="protein sequence ID" value="GAX84229.1"/>
    <property type="molecule type" value="Genomic_DNA"/>
</dbReference>
<evidence type="ECO:0000313" key="6">
    <source>
        <dbReference type="Proteomes" id="UP000232323"/>
    </source>
</evidence>
<dbReference type="PANTHER" id="PTHR47219:SF9">
    <property type="entry name" value="GTPASE ACTIVATING PROTEIN AND CENTROSOME-ASSOCIATED, ISOFORM B"/>
    <property type="match status" value="1"/>
</dbReference>
<dbReference type="OrthoDB" id="294251at2759"/>
<sequence length="950" mass="103526">MELEVRFSVSDGSHEANANESQRELGANHNRPVSRWQENLRAAIAETAIRVSGAVASAQELLRDRDLRRKGAAFIVNRAQEGLHAIGKQISQGVGGFVNKQQLAALLSRLENQINEYQRDKHLREHRRQTVDVQVGPDLYCNVPQEIRCRLWIALLEDPTLAEPFRPIQCRQQAKSSSLNPLGLEDAVLLPTVQPVGLPEGVSSEALGANHVETSASRIDAEGPLHRLISKRSNSTPAGLDLLSGPSLDPFAASETVICLPSPALELSAASFDPFSQLDTQTQEHQLPDNSGVRHGCEAPPSADAATSEGWTWPSAASNISASGLNSSSIDAVRSFPLTTYNEAPASNGDFLGWSGACQHVPDLMDNVQIAEPEKCVLGLGGQYEFGHADPRVKAVGEAREVEGRLNLSEEDGQPSEEARKAVLSEGGTIPWSQEHRYDLEGQSSLERGRSKGSKESQVQTTKEFEEGSRGSTDVEKYEESGFEGWEMLPEGTAYGTGSGSNSGPSLVQSFLLRILSGSEACSSASHSLPGVIGRPLSVEELGARARLVQALLDAPWSQTEGVPAEYSDDSRFAILNDMTAGQEEIDDIIKRDMHRTFPEHPFFTSEAGQRALFRVLKAYSLHDLEVGYCQGMAFVAGILLMYLPEEPAFRLFCRLMDPEGPNLRRMYMPSLDALKHELARFEVLLSQLHPRLYRHITDFGVPSVLYASQWLMTVFSTAFPSHFSARVIDVMLQDGNDCLMMRISLAIMSELEESLLEQQDFELLVTQLKVTPAKWGLTKLRKIMDNAMSSSISDAQLDVAGVVAAQELALSPKPTRSHSNKNSSHRNKLSRGSTAENVPPAGLGSGIESATMAGLAPEVGDRQVSSVGDGTEPDLIDLGFEASASHTGFPQNKRDYFGYGDEDDLLGLGEEDLLGGSFSGLEIDDEYMKMIMELDLLTPSEKDNLAGDR</sequence>
<evidence type="ECO:0000256" key="1">
    <source>
        <dbReference type="ARBA" id="ARBA00022468"/>
    </source>
</evidence>
<dbReference type="PROSITE" id="PS50086">
    <property type="entry name" value="TBC_RABGAP"/>
    <property type="match status" value="1"/>
</dbReference>
<feature type="compositionally biased region" description="Basic and acidic residues" evidence="3">
    <location>
        <begin position="463"/>
        <end position="480"/>
    </location>
</feature>
<feature type="domain" description="Rab-GAP TBC" evidence="4">
    <location>
        <begin position="562"/>
        <end position="736"/>
    </location>
</feature>
<keyword evidence="2" id="KW-0175">Coiled coil</keyword>
<keyword evidence="1" id="KW-0343">GTPase activation</keyword>
<comment type="caution">
    <text evidence="5">The sequence shown here is derived from an EMBL/GenBank/DDBJ whole genome shotgun (WGS) entry which is preliminary data.</text>
</comment>
<protein>
    <recommendedName>
        <fullName evidence="4">Rab-GAP TBC domain-containing protein</fullName>
    </recommendedName>
</protein>
<keyword evidence="6" id="KW-1185">Reference proteome</keyword>
<dbReference type="GO" id="GO:0005096">
    <property type="term" value="F:GTPase activator activity"/>
    <property type="evidence" value="ECO:0007669"/>
    <property type="project" value="UniProtKB-KW"/>
</dbReference>
<dbReference type="PANTHER" id="PTHR47219">
    <property type="entry name" value="RAB GTPASE-ACTIVATING PROTEIN 1-LIKE"/>
    <property type="match status" value="1"/>
</dbReference>
<feature type="region of interest" description="Disordered" evidence="3">
    <location>
        <begin position="404"/>
        <end position="481"/>
    </location>
</feature>
<reference evidence="5 6" key="1">
    <citation type="submission" date="2017-08" db="EMBL/GenBank/DDBJ databases">
        <title>Acidophilic green algal genome provides insights into adaptation to an acidic environment.</title>
        <authorList>
            <person name="Hirooka S."/>
            <person name="Hirose Y."/>
            <person name="Kanesaki Y."/>
            <person name="Higuchi S."/>
            <person name="Fujiwara T."/>
            <person name="Onuma R."/>
            <person name="Era A."/>
            <person name="Ohbayashi R."/>
            <person name="Uzuka A."/>
            <person name="Nozaki H."/>
            <person name="Yoshikawa H."/>
            <person name="Miyagishima S.Y."/>
        </authorList>
    </citation>
    <scope>NUCLEOTIDE SEQUENCE [LARGE SCALE GENOMIC DNA]</scope>
    <source>
        <strain evidence="5 6">NIES-2499</strain>
    </source>
</reference>
<dbReference type="Gene3D" id="1.10.8.270">
    <property type="entry name" value="putative rabgap domain of human tbc1 domain family member 14 like domains"/>
    <property type="match status" value="1"/>
</dbReference>
<feature type="region of interest" description="Disordered" evidence="3">
    <location>
        <begin position="811"/>
        <end position="849"/>
    </location>
</feature>
<dbReference type="SUPFAM" id="SSF47923">
    <property type="entry name" value="Ypt/Rab-GAP domain of gyp1p"/>
    <property type="match status" value="2"/>
</dbReference>
<evidence type="ECO:0000256" key="2">
    <source>
        <dbReference type="SAM" id="Coils"/>
    </source>
</evidence>
<name>A0A250XMR8_9CHLO</name>
<dbReference type="STRING" id="1157962.A0A250XMR8"/>
<evidence type="ECO:0000259" key="4">
    <source>
        <dbReference type="PROSITE" id="PS50086"/>
    </source>
</evidence>
<dbReference type="GO" id="GO:0031267">
    <property type="term" value="F:small GTPase binding"/>
    <property type="evidence" value="ECO:0007669"/>
    <property type="project" value="TreeGrafter"/>
</dbReference>
<dbReference type="AlphaFoldDB" id="A0A250XMR8"/>
<dbReference type="Proteomes" id="UP000232323">
    <property type="component" value="Unassembled WGS sequence"/>
</dbReference>
<dbReference type="InterPro" id="IPR050302">
    <property type="entry name" value="Rab_GAP_TBC_domain"/>
</dbReference>
<organism evidence="5 6">
    <name type="scientific">Chlamydomonas eustigma</name>
    <dbReference type="NCBI Taxonomy" id="1157962"/>
    <lineage>
        <taxon>Eukaryota</taxon>
        <taxon>Viridiplantae</taxon>
        <taxon>Chlorophyta</taxon>
        <taxon>core chlorophytes</taxon>
        <taxon>Chlorophyceae</taxon>
        <taxon>CS clade</taxon>
        <taxon>Chlamydomonadales</taxon>
        <taxon>Chlamydomonadaceae</taxon>
        <taxon>Chlamydomonas</taxon>
    </lineage>
</organism>
<feature type="region of interest" description="Disordered" evidence="3">
    <location>
        <begin position="1"/>
        <end position="28"/>
    </location>
</feature>
<dbReference type="SMART" id="SM00164">
    <property type="entry name" value="TBC"/>
    <property type="match status" value="1"/>
</dbReference>
<evidence type="ECO:0000256" key="3">
    <source>
        <dbReference type="SAM" id="MobiDB-lite"/>
    </source>
</evidence>
<dbReference type="Gene3D" id="1.10.472.80">
    <property type="entry name" value="Ypt/Rab-GAP domain of gyp1p, domain 3"/>
    <property type="match status" value="1"/>
</dbReference>